<accession>A0A1Y1UGE2</accession>
<dbReference type="RefSeq" id="XP_021871077.1">
    <property type="nucleotide sequence ID" value="XM_022018183.1"/>
</dbReference>
<evidence type="ECO:0000313" key="3">
    <source>
        <dbReference type="Proteomes" id="UP000193218"/>
    </source>
</evidence>
<feature type="transmembrane region" description="Helical" evidence="1">
    <location>
        <begin position="24"/>
        <end position="43"/>
    </location>
</feature>
<keyword evidence="1" id="KW-0472">Membrane</keyword>
<keyword evidence="1" id="KW-0812">Transmembrane</keyword>
<reference evidence="2 3" key="1">
    <citation type="submission" date="2017-03" db="EMBL/GenBank/DDBJ databases">
        <title>Widespread Adenine N6-methylation of Active Genes in Fungi.</title>
        <authorList>
            <consortium name="DOE Joint Genome Institute"/>
            <person name="Mondo S.J."/>
            <person name="Dannebaum R.O."/>
            <person name="Kuo R.C."/>
            <person name="Louie K.B."/>
            <person name="Bewick A.J."/>
            <person name="Labutti K."/>
            <person name="Haridas S."/>
            <person name="Kuo A."/>
            <person name="Salamov A."/>
            <person name="Ahrendt S.R."/>
            <person name="Lau R."/>
            <person name="Bowen B.P."/>
            <person name="Lipzen A."/>
            <person name="Sullivan W."/>
            <person name="Andreopoulos W.B."/>
            <person name="Clum A."/>
            <person name="Lindquist E."/>
            <person name="Daum C."/>
            <person name="Northen T.R."/>
            <person name="Ramamoorthy G."/>
            <person name="Schmitz R.J."/>
            <person name="Gryganskyi A."/>
            <person name="Culley D."/>
            <person name="Magnuson J."/>
            <person name="James T.Y."/>
            <person name="O'Malley M.A."/>
            <person name="Stajich J.E."/>
            <person name="Spatafora J.W."/>
            <person name="Visel A."/>
            <person name="Grigoriev I.V."/>
        </authorList>
    </citation>
    <scope>NUCLEOTIDE SEQUENCE [LARGE SCALE GENOMIC DNA]</scope>
    <source>
        <strain evidence="2 3">NRRL Y-17943</strain>
    </source>
</reference>
<dbReference type="EMBL" id="NBSH01000006">
    <property type="protein sequence ID" value="ORX37039.1"/>
    <property type="molecule type" value="Genomic_DNA"/>
</dbReference>
<comment type="caution">
    <text evidence="2">The sequence shown here is derived from an EMBL/GenBank/DDBJ whole genome shotgun (WGS) entry which is preliminary data.</text>
</comment>
<organism evidence="2 3">
    <name type="scientific">Kockovaella imperatae</name>
    <dbReference type="NCBI Taxonomy" id="4999"/>
    <lineage>
        <taxon>Eukaryota</taxon>
        <taxon>Fungi</taxon>
        <taxon>Dikarya</taxon>
        <taxon>Basidiomycota</taxon>
        <taxon>Agaricomycotina</taxon>
        <taxon>Tremellomycetes</taxon>
        <taxon>Tremellales</taxon>
        <taxon>Cuniculitremaceae</taxon>
        <taxon>Kockovaella</taxon>
    </lineage>
</organism>
<dbReference type="Proteomes" id="UP000193218">
    <property type="component" value="Unassembled WGS sequence"/>
</dbReference>
<keyword evidence="1" id="KW-1133">Transmembrane helix</keyword>
<keyword evidence="3" id="KW-1185">Reference proteome</keyword>
<gene>
    <name evidence="2" type="ORF">BD324DRAFT_650654</name>
</gene>
<evidence type="ECO:0000313" key="2">
    <source>
        <dbReference type="EMBL" id="ORX37039.1"/>
    </source>
</evidence>
<dbReference type="InParanoid" id="A0A1Y1UGE2"/>
<protein>
    <submittedName>
        <fullName evidence="2">Uncharacterized protein</fullName>
    </submittedName>
</protein>
<sequence length="147" mass="16385">MSSSIATLGQSFDQFSAYTAQNPIWTAIFILVIATTGLLATPLTSNALNRTLAVPNTEYPTVNHHQSRPKPQFFIGDSTDYEDETTQFTPTNLVPRFVSINGGRTEKVMVEHSERNGHPDVDHDLIRRVRGVKVEWDMDALLATIGR</sequence>
<dbReference type="GeneID" id="33559992"/>
<dbReference type="AlphaFoldDB" id="A0A1Y1UGE2"/>
<proteinExistence type="predicted"/>
<name>A0A1Y1UGE2_9TREE</name>
<evidence type="ECO:0000256" key="1">
    <source>
        <dbReference type="SAM" id="Phobius"/>
    </source>
</evidence>